<evidence type="ECO:0000256" key="6">
    <source>
        <dbReference type="ARBA" id="ARBA00022777"/>
    </source>
</evidence>
<dbReference type="GO" id="GO:0005524">
    <property type="term" value="F:ATP binding"/>
    <property type="evidence" value="ECO:0007669"/>
    <property type="project" value="UniProtKB-UniRule"/>
</dbReference>
<evidence type="ECO:0000313" key="14">
    <source>
        <dbReference type="Proteomes" id="UP000244855"/>
    </source>
</evidence>
<sequence length="544" mass="60669">MDPTRLSLQPPATGTKLRAKQQAQEMQQIVLERARRNREDPPPYEFYELIGRGSFGRVYKGADLETGDTVAIKILDIDSSDYVERSQGQLSTTLKEISTLQQLRDSKARPYVNAIMEALPVHNELWIISEYASGGSVSTLMKPTANKGLDEKFIIPIARELALTLKHTHEIGILHRDLKCANILILEDGRVQLCDFGVSGIIKARQSGPSQRFSVHGTPHWLAPELIPSLINNGFEIEVPYGAEVDIWAYGCTIYEMATGRPPNATTAAHNLPNAPLPTLDGGRYSEDLKNFVAFVFQRNPDERPITDEILGHPFLANSTKLHPTAMLVQLVENYAQWERAGGSRYSLIDPRAGAPAPEALAPEDGDSDEDWTFSTSDEFETRLSCAFPGHFAMSTQNLEGMMGARVDNGDRMAKLIASFKEAEIRRGGQVLGRLFDTNAAPYTFRFGNNGTSRPPSDLILRNNDWPVVPTQEFVIDLDDAAPLTSDRLSLSLHEVPNVKALRNKVIRDAQMGDENSDLFDMDDRIKRVTRFSHNELIYQTTDF</sequence>
<keyword evidence="5 10" id="KW-0547">Nucleotide-binding</keyword>
<keyword evidence="6 13" id="KW-0418">Kinase</keyword>
<dbReference type="SMART" id="SM00220">
    <property type="entry name" value="S_TKc"/>
    <property type="match status" value="1"/>
</dbReference>
<keyword evidence="4" id="KW-0808">Transferase</keyword>
<feature type="compositionally biased region" description="Acidic residues" evidence="11">
    <location>
        <begin position="362"/>
        <end position="372"/>
    </location>
</feature>
<dbReference type="Gene3D" id="3.30.200.20">
    <property type="entry name" value="Phosphorylase Kinase, domain 1"/>
    <property type="match status" value="1"/>
</dbReference>
<dbReference type="AlphaFoldDB" id="A0A2V1CZK6"/>
<accession>A0A2V1CZK6</accession>
<dbReference type="PANTHER" id="PTHR48012">
    <property type="entry name" value="STERILE20-LIKE KINASE, ISOFORM B-RELATED"/>
    <property type="match status" value="1"/>
</dbReference>
<evidence type="ECO:0000256" key="1">
    <source>
        <dbReference type="ARBA" id="ARBA00008874"/>
    </source>
</evidence>
<evidence type="ECO:0000256" key="11">
    <source>
        <dbReference type="SAM" id="MobiDB-lite"/>
    </source>
</evidence>
<evidence type="ECO:0000313" key="13">
    <source>
        <dbReference type="EMBL" id="PVH91166.1"/>
    </source>
</evidence>
<feature type="compositionally biased region" description="Low complexity" evidence="11">
    <location>
        <begin position="351"/>
        <end position="361"/>
    </location>
</feature>
<comment type="catalytic activity">
    <reaction evidence="8">
        <text>L-threonyl-[protein] + ATP = O-phospho-L-threonyl-[protein] + ADP + H(+)</text>
        <dbReference type="Rhea" id="RHEA:46608"/>
        <dbReference type="Rhea" id="RHEA-COMP:11060"/>
        <dbReference type="Rhea" id="RHEA-COMP:11605"/>
        <dbReference type="ChEBI" id="CHEBI:15378"/>
        <dbReference type="ChEBI" id="CHEBI:30013"/>
        <dbReference type="ChEBI" id="CHEBI:30616"/>
        <dbReference type="ChEBI" id="CHEBI:61977"/>
        <dbReference type="ChEBI" id="CHEBI:456216"/>
        <dbReference type="EC" id="2.7.11.1"/>
    </reaction>
</comment>
<evidence type="ECO:0000256" key="9">
    <source>
        <dbReference type="ARBA" id="ARBA00048679"/>
    </source>
</evidence>
<evidence type="ECO:0000256" key="10">
    <source>
        <dbReference type="PROSITE-ProRule" id="PRU10141"/>
    </source>
</evidence>
<dbReference type="PROSITE" id="PS00107">
    <property type="entry name" value="PROTEIN_KINASE_ATP"/>
    <property type="match status" value="1"/>
</dbReference>
<evidence type="ECO:0000256" key="8">
    <source>
        <dbReference type="ARBA" id="ARBA00047899"/>
    </source>
</evidence>
<comment type="similarity">
    <text evidence="1">Belongs to the protein kinase superfamily. STE Ser/Thr protein kinase family. STE20 subfamily.</text>
</comment>
<dbReference type="PANTHER" id="PTHR48012:SF10">
    <property type="entry name" value="FI20177P1"/>
    <property type="match status" value="1"/>
</dbReference>
<feature type="compositionally biased region" description="Polar residues" evidence="11">
    <location>
        <begin position="1"/>
        <end position="12"/>
    </location>
</feature>
<dbReference type="InterPro" id="IPR008271">
    <property type="entry name" value="Ser/Thr_kinase_AS"/>
</dbReference>
<dbReference type="Pfam" id="PF00069">
    <property type="entry name" value="Pkinase"/>
    <property type="match status" value="1"/>
</dbReference>
<reference evidence="13 14" key="1">
    <citation type="journal article" date="2018" name="Sci. Rep.">
        <title>Comparative genomics provides insights into the lifestyle and reveals functional heterogeneity of dark septate endophytic fungi.</title>
        <authorList>
            <person name="Knapp D.G."/>
            <person name="Nemeth J.B."/>
            <person name="Barry K."/>
            <person name="Hainaut M."/>
            <person name="Henrissat B."/>
            <person name="Johnson J."/>
            <person name="Kuo A."/>
            <person name="Lim J.H.P."/>
            <person name="Lipzen A."/>
            <person name="Nolan M."/>
            <person name="Ohm R.A."/>
            <person name="Tamas L."/>
            <person name="Grigoriev I.V."/>
            <person name="Spatafora J.W."/>
            <person name="Nagy L.G."/>
            <person name="Kovacs G.M."/>
        </authorList>
    </citation>
    <scope>NUCLEOTIDE SEQUENCE [LARGE SCALE GENOMIC DNA]</scope>
    <source>
        <strain evidence="13 14">DSE2036</strain>
    </source>
</reference>
<keyword evidence="3" id="KW-0723">Serine/threonine-protein kinase</keyword>
<keyword evidence="7 10" id="KW-0067">ATP-binding</keyword>
<dbReference type="Proteomes" id="UP000244855">
    <property type="component" value="Unassembled WGS sequence"/>
</dbReference>
<comment type="catalytic activity">
    <reaction evidence="9">
        <text>L-seryl-[protein] + ATP = O-phospho-L-seryl-[protein] + ADP + H(+)</text>
        <dbReference type="Rhea" id="RHEA:17989"/>
        <dbReference type="Rhea" id="RHEA-COMP:9863"/>
        <dbReference type="Rhea" id="RHEA-COMP:11604"/>
        <dbReference type="ChEBI" id="CHEBI:15378"/>
        <dbReference type="ChEBI" id="CHEBI:29999"/>
        <dbReference type="ChEBI" id="CHEBI:30616"/>
        <dbReference type="ChEBI" id="CHEBI:83421"/>
        <dbReference type="ChEBI" id="CHEBI:456216"/>
        <dbReference type="EC" id="2.7.11.1"/>
    </reaction>
</comment>
<evidence type="ECO:0000256" key="4">
    <source>
        <dbReference type="ARBA" id="ARBA00022679"/>
    </source>
</evidence>
<dbReference type="OrthoDB" id="248923at2759"/>
<dbReference type="EC" id="2.7.11.1" evidence="2"/>
<dbReference type="SUPFAM" id="SSF56112">
    <property type="entry name" value="Protein kinase-like (PK-like)"/>
    <property type="match status" value="1"/>
</dbReference>
<proteinExistence type="inferred from homology"/>
<name>A0A2V1CZK6_9PLEO</name>
<gene>
    <name evidence="13" type="ORF">DM02DRAFT_734274</name>
</gene>
<dbReference type="STRING" id="97972.A0A2V1CZK6"/>
<evidence type="ECO:0000259" key="12">
    <source>
        <dbReference type="PROSITE" id="PS50011"/>
    </source>
</evidence>
<protein>
    <recommendedName>
        <fullName evidence="2">non-specific serine/threonine protein kinase</fullName>
        <ecNumber evidence="2">2.7.11.1</ecNumber>
    </recommendedName>
</protein>
<dbReference type="GO" id="GO:0004674">
    <property type="term" value="F:protein serine/threonine kinase activity"/>
    <property type="evidence" value="ECO:0007669"/>
    <property type="project" value="UniProtKB-KW"/>
</dbReference>
<dbReference type="InterPro" id="IPR011009">
    <property type="entry name" value="Kinase-like_dom_sf"/>
</dbReference>
<evidence type="ECO:0000256" key="2">
    <source>
        <dbReference type="ARBA" id="ARBA00012513"/>
    </source>
</evidence>
<dbReference type="Gene3D" id="1.10.510.10">
    <property type="entry name" value="Transferase(Phosphotransferase) domain 1"/>
    <property type="match status" value="1"/>
</dbReference>
<dbReference type="InterPro" id="IPR017441">
    <property type="entry name" value="Protein_kinase_ATP_BS"/>
</dbReference>
<feature type="region of interest" description="Disordered" evidence="11">
    <location>
        <begin position="1"/>
        <end position="22"/>
    </location>
</feature>
<dbReference type="GO" id="GO:0005737">
    <property type="term" value="C:cytoplasm"/>
    <property type="evidence" value="ECO:0007669"/>
    <property type="project" value="TreeGrafter"/>
</dbReference>
<evidence type="ECO:0000256" key="5">
    <source>
        <dbReference type="ARBA" id="ARBA00022741"/>
    </source>
</evidence>
<dbReference type="EMBL" id="KZ805939">
    <property type="protein sequence ID" value="PVH91166.1"/>
    <property type="molecule type" value="Genomic_DNA"/>
</dbReference>
<keyword evidence="14" id="KW-1185">Reference proteome</keyword>
<organism evidence="13 14">
    <name type="scientific">Periconia macrospinosa</name>
    <dbReference type="NCBI Taxonomy" id="97972"/>
    <lineage>
        <taxon>Eukaryota</taxon>
        <taxon>Fungi</taxon>
        <taxon>Dikarya</taxon>
        <taxon>Ascomycota</taxon>
        <taxon>Pezizomycotina</taxon>
        <taxon>Dothideomycetes</taxon>
        <taxon>Pleosporomycetidae</taxon>
        <taxon>Pleosporales</taxon>
        <taxon>Massarineae</taxon>
        <taxon>Periconiaceae</taxon>
        <taxon>Periconia</taxon>
    </lineage>
</organism>
<evidence type="ECO:0000256" key="7">
    <source>
        <dbReference type="ARBA" id="ARBA00022840"/>
    </source>
</evidence>
<evidence type="ECO:0000256" key="3">
    <source>
        <dbReference type="ARBA" id="ARBA00022527"/>
    </source>
</evidence>
<feature type="region of interest" description="Disordered" evidence="11">
    <location>
        <begin position="349"/>
        <end position="374"/>
    </location>
</feature>
<dbReference type="PROSITE" id="PS50011">
    <property type="entry name" value="PROTEIN_KINASE_DOM"/>
    <property type="match status" value="1"/>
</dbReference>
<dbReference type="PROSITE" id="PS00108">
    <property type="entry name" value="PROTEIN_KINASE_ST"/>
    <property type="match status" value="1"/>
</dbReference>
<feature type="binding site" evidence="10">
    <location>
        <position position="73"/>
    </location>
    <ligand>
        <name>ATP</name>
        <dbReference type="ChEBI" id="CHEBI:30616"/>
    </ligand>
</feature>
<dbReference type="InterPro" id="IPR000719">
    <property type="entry name" value="Prot_kinase_dom"/>
</dbReference>
<feature type="domain" description="Protein kinase" evidence="12">
    <location>
        <begin position="44"/>
        <end position="316"/>
    </location>
</feature>
<dbReference type="InterPro" id="IPR050629">
    <property type="entry name" value="STE20/SPS1-PAK"/>
</dbReference>